<name>A0A5B9EJC1_9BACT</name>
<dbReference type="PANTHER" id="PTHR13061:SF29">
    <property type="entry name" value="GAMMA CARBONIC ANHYDRASE-LIKE 1, MITOCHONDRIAL-RELATED"/>
    <property type="match status" value="1"/>
</dbReference>
<keyword evidence="2" id="KW-1185">Reference proteome</keyword>
<dbReference type="InterPro" id="IPR011004">
    <property type="entry name" value="Trimer_LpxA-like_sf"/>
</dbReference>
<dbReference type="SUPFAM" id="SSF51161">
    <property type="entry name" value="Trimeric LpxA-like enzymes"/>
    <property type="match status" value="1"/>
</dbReference>
<sequence length="200" mass="21444">MIIEHAGKRPTIDPTASIALDATICGDVSIGPNTRVLYGARIIGENGGKIQIGSDCIVMENAVIRATANHPCAINDACLIGPNAHVVGAVLDDEVFIATAAAVFHGARLERGVEVRVHATVHLRTHLRAGMIVPIGWIAVGDPVQILPPEKHEEIWAIQKPLNFPDWVYGVPRETPSIMRHISSSLSKSLEAIRNDLPVG</sequence>
<dbReference type="OrthoDB" id="9803036at2"/>
<reference evidence="1 2" key="1">
    <citation type="submission" date="2019-08" db="EMBL/GenBank/DDBJ databases">
        <title>Complete genome sequence of Terriglobus albidus strain ORNL.</title>
        <authorList>
            <person name="Podar M."/>
        </authorList>
    </citation>
    <scope>NUCLEOTIDE SEQUENCE [LARGE SCALE GENOMIC DNA]</scope>
    <source>
        <strain evidence="1 2">ORNL</strain>
    </source>
</reference>
<proteinExistence type="predicted"/>
<organism evidence="1 2">
    <name type="scientific">Terriglobus albidus</name>
    <dbReference type="NCBI Taxonomy" id="1592106"/>
    <lineage>
        <taxon>Bacteria</taxon>
        <taxon>Pseudomonadati</taxon>
        <taxon>Acidobacteriota</taxon>
        <taxon>Terriglobia</taxon>
        <taxon>Terriglobales</taxon>
        <taxon>Acidobacteriaceae</taxon>
        <taxon>Terriglobus</taxon>
    </lineage>
</organism>
<dbReference type="InterPro" id="IPR050484">
    <property type="entry name" value="Transf_Hexapept/Carb_Anhydrase"/>
</dbReference>
<dbReference type="Proteomes" id="UP000321820">
    <property type="component" value="Chromosome"/>
</dbReference>
<gene>
    <name evidence="1" type="ORF">FTW19_20890</name>
</gene>
<accession>A0A5B9EJC1</accession>
<dbReference type="KEGG" id="talb:FTW19_20890"/>
<dbReference type="Gene3D" id="2.160.10.10">
    <property type="entry name" value="Hexapeptide repeat proteins"/>
    <property type="match status" value="1"/>
</dbReference>
<dbReference type="AlphaFoldDB" id="A0A5B9EJC1"/>
<protein>
    <submittedName>
        <fullName evidence="1">Gamma carbonic anhydrase family protein</fullName>
    </submittedName>
</protein>
<dbReference type="PANTHER" id="PTHR13061">
    <property type="entry name" value="DYNACTIN SUBUNIT P25"/>
    <property type="match status" value="1"/>
</dbReference>
<evidence type="ECO:0000313" key="2">
    <source>
        <dbReference type="Proteomes" id="UP000321820"/>
    </source>
</evidence>
<dbReference type="RefSeq" id="WP_147649485.1">
    <property type="nucleotide sequence ID" value="NZ_CP042806.1"/>
</dbReference>
<evidence type="ECO:0000313" key="1">
    <source>
        <dbReference type="EMBL" id="QEE30216.1"/>
    </source>
</evidence>
<dbReference type="EMBL" id="CP042806">
    <property type="protein sequence ID" value="QEE30216.1"/>
    <property type="molecule type" value="Genomic_DNA"/>
</dbReference>